<dbReference type="InParanoid" id="A0A2H3D7X4"/>
<dbReference type="EMBL" id="KZ293705">
    <property type="protein sequence ID" value="PBK83596.1"/>
    <property type="molecule type" value="Genomic_DNA"/>
</dbReference>
<organism evidence="1 2">
    <name type="scientific">Armillaria gallica</name>
    <name type="common">Bulbous honey fungus</name>
    <name type="synonym">Armillaria bulbosa</name>
    <dbReference type="NCBI Taxonomy" id="47427"/>
    <lineage>
        <taxon>Eukaryota</taxon>
        <taxon>Fungi</taxon>
        <taxon>Dikarya</taxon>
        <taxon>Basidiomycota</taxon>
        <taxon>Agaricomycotina</taxon>
        <taxon>Agaricomycetes</taxon>
        <taxon>Agaricomycetidae</taxon>
        <taxon>Agaricales</taxon>
        <taxon>Marasmiineae</taxon>
        <taxon>Physalacriaceae</taxon>
        <taxon>Armillaria</taxon>
    </lineage>
</organism>
<dbReference type="OrthoDB" id="3219396at2759"/>
<name>A0A2H3D7X4_ARMGA</name>
<evidence type="ECO:0000313" key="2">
    <source>
        <dbReference type="Proteomes" id="UP000217790"/>
    </source>
</evidence>
<protein>
    <submittedName>
        <fullName evidence="1">Uncharacterized protein</fullName>
    </submittedName>
</protein>
<evidence type="ECO:0000313" key="1">
    <source>
        <dbReference type="EMBL" id="PBK83596.1"/>
    </source>
</evidence>
<dbReference type="Proteomes" id="UP000217790">
    <property type="component" value="Unassembled WGS sequence"/>
</dbReference>
<gene>
    <name evidence="1" type="ORF">ARMGADRAFT_944822</name>
</gene>
<proteinExistence type="predicted"/>
<dbReference type="AlphaFoldDB" id="A0A2H3D7X4"/>
<keyword evidence="2" id="KW-1185">Reference proteome</keyword>
<accession>A0A2H3D7X4</accession>
<feature type="non-terminal residue" evidence="1">
    <location>
        <position position="1"/>
    </location>
</feature>
<sequence>KSFFYLTHDFMVWKHMLEKIHLPLPPISPPFQHTPARDYHLERALICVSLLEKNWITEPCVRFTYTLETLGNKILEVALFPGGKYLVTSMADVKDYQYHLGIFYTDEVSAKQNNLLAKITLPSQAYHLHARFMHYQGEQHLMVFYI</sequence>
<reference evidence="2" key="1">
    <citation type="journal article" date="2017" name="Nat. Ecol. Evol.">
        <title>Genome expansion and lineage-specific genetic innovations in the forest pathogenic fungi Armillaria.</title>
        <authorList>
            <person name="Sipos G."/>
            <person name="Prasanna A.N."/>
            <person name="Walter M.C."/>
            <person name="O'Connor E."/>
            <person name="Balint B."/>
            <person name="Krizsan K."/>
            <person name="Kiss B."/>
            <person name="Hess J."/>
            <person name="Varga T."/>
            <person name="Slot J."/>
            <person name="Riley R."/>
            <person name="Boka B."/>
            <person name="Rigling D."/>
            <person name="Barry K."/>
            <person name="Lee J."/>
            <person name="Mihaltcheva S."/>
            <person name="LaButti K."/>
            <person name="Lipzen A."/>
            <person name="Waldron R."/>
            <person name="Moloney N.M."/>
            <person name="Sperisen C."/>
            <person name="Kredics L."/>
            <person name="Vagvoelgyi C."/>
            <person name="Patrignani A."/>
            <person name="Fitzpatrick D."/>
            <person name="Nagy I."/>
            <person name="Doyle S."/>
            <person name="Anderson J.B."/>
            <person name="Grigoriev I.V."/>
            <person name="Gueldener U."/>
            <person name="Muensterkoetter M."/>
            <person name="Nagy L.G."/>
        </authorList>
    </citation>
    <scope>NUCLEOTIDE SEQUENCE [LARGE SCALE GENOMIC DNA]</scope>
    <source>
        <strain evidence="2">Ar21-2</strain>
    </source>
</reference>
<dbReference type="OMA" id="KNWITEP"/>